<dbReference type="InterPro" id="IPR002716">
    <property type="entry name" value="PIN_dom"/>
</dbReference>
<name>A0A7C9P4C3_9PROT</name>
<organism evidence="7 8">
    <name type="scientific">Sulfuriferula multivorans</name>
    <dbReference type="NCBI Taxonomy" id="1559896"/>
    <lineage>
        <taxon>Bacteria</taxon>
        <taxon>Pseudomonadati</taxon>
        <taxon>Pseudomonadota</taxon>
        <taxon>Betaproteobacteria</taxon>
        <taxon>Nitrosomonadales</taxon>
        <taxon>Sulfuricellaceae</taxon>
        <taxon>Sulfuriferula</taxon>
    </lineage>
</organism>
<comment type="function">
    <text evidence="5">Toxic component of a toxin-antitoxin (TA) system. An RNase.</text>
</comment>
<evidence type="ECO:0000313" key="7">
    <source>
        <dbReference type="EMBL" id="NDP47083.1"/>
    </source>
</evidence>
<keyword evidence="5" id="KW-0460">Magnesium</keyword>
<dbReference type="HAMAP" id="MF_00265">
    <property type="entry name" value="VapC_Nob1"/>
    <property type="match status" value="1"/>
</dbReference>
<dbReference type="Pfam" id="PF01850">
    <property type="entry name" value="PIN"/>
    <property type="match status" value="1"/>
</dbReference>
<dbReference type="GO" id="GO:0000287">
    <property type="term" value="F:magnesium ion binding"/>
    <property type="evidence" value="ECO:0007669"/>
    <property type="project" value="UniProtKB-UniRule"/>
</dbReference>
<dbReference type="InterPro" id="IPR022907">
    <property type="entry name" value="VapC_family"/>
</dbReference>
<sequence>MILVDANLLIYAVNQDLPQHKQAKIWWEQVLSGTATVGIPWVSILAFLRICTNSRVFSQPLSPAAAIAYIDEWLDQPSVQLVTPGTGHWVILRNLLLQTGMAANLTTDAHIAALALEQGYGVYSADNDFQRFPGLKHLNPLTIQQSK</sequence>
<dbReference type="GO" id="GO:0016788">
    <property type="term" value="F:hydrolase activity, acting on ester bonds"/>
    <property type="evidence" value="ECO:0007669"/>
    <property type="project" value="InterPro"/>
</dbReference>
<reference evidence="7 8" key="1">
    <citation type="submission" date="2019-09" db="EMBL/GenBank/DDBJ databases">
        <title>H2 Metabolism Revealed by Metagenomic Analysis in Subglacial Sediment of East Antarctica.</title>
        <authorList>
            <person name="Yang Z."/>
            <person name="Zhang Y."/>
            <person name="Lv Y."/>
            <person name="Yan W."/>
            <person name="Xiao X."/>
            <person name="Sun B."/>
            <person name="Ma H."/>
        </authorList>
    </citation>
    <scope>NUCLEOTIDE SEQUENCE [LARGE SCALE GENOMIC DNA]</scope>
    <source>
        <strain evidence="7">Bin2_2</strain>
    </source>
</reference>
<evidence type="ECO:0000259" key="6">
    <source>
        <dbReference type="Pfam" id="PF01850"/>
    </source>
</evidence>
<feature type="binding site" evidence="5">
    <location>
        <position position="108"/>
    </location>
    <ligand>
        <name>Mg(2+)</name>
        <dbReference type="ChEBI" id="CHEBI:18420"/>
    </ligand>
</feature>
<comment type="cofactor">
    <cofactor evidence="5">
        <name>Mg(2+)</name>
        <dbReference type="ChEBI" id="CHEBI:18420"/>
    </cofactor>
</comment>
<feature type="binding site" evidence="5">
    <location>
        <position position="5"/>
    </location>
    <ligand>
        <name>Mg(2+)</name>
        <dbReference type="ChEBI" id="CHEBI:18420"/>
    </ligand>
</feature>
<dbReference type="GO" id="GO:0090729">
    <property type="term" value="F:toxin activity"/>
    <property type="evidence" value="ECO:0007669"/>
    <property type="project" value="UniProtKB-KW"/>
</dbReference>
<accession>A0A7C9P4C3</accession>
<comment type="caution">
    <text evidence="7">The sequence shown here is derived from an EMBL/GenBank/DDBJ whole genome shotgun (WGS) entry which is preliminary data.</text>
</comment>
<keyword evidence="1 5" id="KW-1277">Toxin-antitoxin system</keyword>
<evidence type="ECO:0000256" key="1">
    <source>
        <dbReference type="ARBA" id="ARBA00022649"/>
    </source>
</evidence>
<dbReference type="AlphaFoldDB" id="A0A7C9P4C3"/>
<evidence type="ECO:0000313" key="8">
    <source>
        <dbReference type="Proteomes" id="UP000483432"/>
    </source>
</evidence>
<keyword evidence="4 5" id="KW-0378">Hydrolase</keyword>
<keyword evidence="2 5" id="KW-0540">Nuclease</keyword>
<dbReference type="GO" id="GO:0045926">
    <property type="term" value="P:negative regulation of growth"/>
    <property type="evidence" value="ECO:0007669"/>
    <property type="project" value="UniProtKB-ARBA"/>
</dbReference>
<dbReference type="SUPFAM" id="SSF88723">
    <property type="entry name" value="PIN domain-like"/>
    <property type="match status" value="1"/>
</dbReference>
<keyword evidence="3 5" id="KW-0479">Metal-binding</keyword>
<keyword evidence="5" id="KW-0800">Toxin</keyword>
<evidence type="ECO:0000256" key="5">
    <source>
        <dbReference type="HAMAP-Rule" id="MF_00265"/>
    </source>
</evidence>
<dbReference type="Proteomes" id="UP000483432">
    <property type="component" value="Unassembled WGS sequence"/>
</dbReference>
<evidence type="ECO:0000256" key="3">
    <source>
        <dbReference type="ARBA" id="ARBA00022723"/>
    </source>
</evidence>
<dbReference type="Gene3D" id="3.40.50.1010">
    <property type="entry name" value="5'-nuclease"/>
    <property type="match status" value="1"/>
</dbReference>
<evidence type="ECO:0000256" key="2">
    <source>
        <dbReference type="ARBA" id="ARBA00022722"/>
    </source>
</evidence>
<dbReference type="NCBIfam" id="TIGR00028">
    <property type="entry name" value="Mtu_PIN_fam"/>
    <property type="match status" value="1"/>
</dbReference>
<dbReference type="InterPro" id="IPR029060">
    <property type="entry name" value="PIN-like_dom_sf"/>
</dbReference>
<comment type="similarity">
    <text evidence="5">Belongs to the PINc/VapC protein family.</text>
</comment>
<proteinExistence type="inferred from homology"/>
<protein>
    <recommendedName>
        <fullName evidence="5">Ribonuclease VapC</fullName>
        <shortName evidence="5">RNase VapC</shortName>
        <ecNumber evidence="5">3.1.-.-</ecNumber>
    </recommendedName>
    <alternativeName>
        <fullName evidence="5">Toxin VapC</fullName>
    </alternativeName>
</protein>
<gene>
    <name evidence="5" type="primary">vapC</name>
    <name evidence="7" type="ORF">GZ085_01580</name>
</gene>
<dbReference type="EC" id="3.1.-.-" evidence="5"/>
<dbReference type="EMBL" id="JAAFGW010000012">
    <property type="protein sequence ID" value="NDP47083.1"/>
    <property type="molecule type" value="Genomic_DNA"/>
</dbReference>
<dbReference type="GO" id="GO:0004540">
    <property type="term" value="F:RNA nuclease activity"/>
    <property type="evidence" value="ECO:0007669"/>
    <property type="project" value="InterPro"/>
</dbReference>
<dbReference type="InterPro" id="IPR006226">
    <property type="entry name" value="Mtu_PIN"/>
</dbReference>
<evidence type="ECO:0000256" key="4">
    <source>
        <dbReference type="ARBA" id="ARBA00022801"/>
    </source>
</evidence>
<feature type="domain" description="PIN" evidence="6">
    <location>
        <begin position="2"/>
        <end position="133"/>
    </location>
</feature>
<dbReference type="CDD" id="cd18678">
    <property type="entry name" value="PIN_MtVapC25_VapC33-like"/>
    <property type="match status" value="1"/>
</dbReference>